<dbReference type="InterPro" id="IPR016169">
    <property type="entry name" value="FAD-bd_PCMH_sub2"/>
</dbReference>
<dbReference type="PANTHER" id="PTHR42973:SF39">
    <property type="entry name" value="FAD-BINDING PCMH-TYPE DOMAIN-CONTAINING PROTEIN"/>
    <property type="match status" value="1"/>
</dbReference>
<feature type="domain" description="FAD-binding PCMH-type" evidence="6">
    <location>
        <begin position="33"/>
        <end position="210"/>
    </location>
</feature>
<dbReference type="PANTHER" id="PTHR42973">
    <property type="entry name" value="BINDING OXIDOREDUCTASE, PUTATIVE (AFU_ORTHOLOGUE AFUA_1G17690)-RELATED"/>
    <property type="match status" value="1"/>
</dbReference>
<sequence>MAKTLPELPSSLQQVAVFPEDSRYAEVRSNDYKVGQPKVVILAETERQVIDTINYTAKVRESEGEKFPLSIRSGGHGLSATSVNDSGVILDLSRLNQIEIVDEEQGLVKIQAGAIWGEVAKELTPHHLVISSGDHGDTGVGGLAVSGGMGIILRSFGLTIDKVLGATIITADGKKHWVDNEHEPELFWGIRGGGGQFGVVIDFLFQADKLPSDSEGFAVPIIVQNIRYSVTDLPAFLQEWHQWFDQATSRLSSILLLNRGAEGAIVIQGKNFWYGVESSEAKAVLTKASELAPVIEEHSTPMDYSDFVKPENAPLEGKNTAYGKNTLVKELPLDIVEKIEQLLDYPFVYGVELRSLGGAANEQVSDFNAWPTREAEILIAYWVNNQHADESNEFFQPILDYGQGIYGSYSSDKSMEETNRVWPPDVAEKLRALNQKYDPHNVFTQNRKV</sequence>
<dbReference type="InterPro" id="IPR016167">
    <property type="entry name" value="FAD-bd_PCMH_sub1"/>
</dbReference>
<gene>
    <name evidence="7" type="ORF">NRIC_05880</name>
</gene>
<evidence type="ECO:0000256" key="5">
    <source>
        <dbReference type="ARBA" id="ARBA00023002"/>
    </source>
</evidence>
<keyword evidence="4" id="KW-0274">FAD</keyword>
<name>A0A4P5P4G7_9ENTE</name>
<dbReference type="RefSeq" id="WP_146621199.1">
    <property type="nucleotide sequence ID" value="NZ_BJCC01000005.1"/>
</dbReference>
<comment type="caution">
    <text evidence="7">The sequence shown here is derived from an EMBL/GenBank/DDBJ whole genome shotgun (WGS) entry which is preliminary data.</text>
</comment>
<dbReference type="GO" id="GO:0016491">
    <property type="term" value="F:oxidoreductase activity"/>
    <property type="evidence" value="ECO:0007669"/>
    <property type="project" value="UniProtKB-KW"/>
</dbReference>
<evidence type="ECO:0000313" key="8">
    <source>
        <dbReference type="Proteomes" id="UP000290567"/>
    </source>
</evidence>
<dbReference type="InterPro" id="IPR050416">
    <property type="entry name" value="FAD-linked_Oxidoreductase"/>
</dbReference>
<dbReference type="Gene3D" id="3.30.43.10">
    <property type="entry name" value="Uridine Diphospho-n-acetylenolpyruvylglucosamine Reductase, domain 2"/>
    <property type="match status" value="1"/>
</dbReference>
<accession>A0A4P5P4G7</accession>
<comment type="cofactor">
    <cofactor evidence="1">
        <name>FAD</name>
        <dbReference type="ChEBI" id="CHEBI:57692"/>
    </cofactor>
</comment>
<dbReference type="EMBL" id="BJCC01000005">
    <property type="protein sequence ID" value="GCF92697.1"/>
    <property type="molecule type" value="Genomic_DNA"/>
</dbReference>
<dbReference type="InterPro" id="IPR036318">
    <property type="entry name" value="FAD-bd_PCMH-like_sf"/>
</dbReference>
<dbReference type="GO" id="GO:0071949">
    <property type="term" value="F:FAD binding"/>
    <property type="evidence" value="ECO:0007669"/>
    <property type="project" value="InterPro"/>
</dbReference>
<protein>
    <submittedName>
        <fullName evidence="7">FAD-binding protein</fullName>
    </submittedName>
</protein>
<dbReference type="PROSITE" id="PS51387">
    <property type="entry name" value="FAD_PCMH"/>
    <property type="match status" value="1"/>
</dbReference>
<evidence type="ECO:0000256" key="2">
    <source>
        <dbReference type="ARBA" id="ARBA00005466"/>
    </source>
</evidence>
<evidence type="ECO:0000313" key="7">
    <source>
        <dbReference type="EMBL" id="GCF92697.1"/>
    </source>
</evidence>
<dbReference type="AlphaFoldDB" id="A0A4P5P4G7"/>
<dbReference type="Pfam" id="PF01565">
    <property type="entry name" value="FAD_binding_4"/>
    <property type="match status" value="1"/>
</dbReference>
<reference evidence="8" key="1">
    <citation type="submission" date="2019-02" db="EMBL/GenBank/DDBJ databases">
        <title>Draft genome sequence of Enterococcus sp. Gos25-1.</title>
        <authorList>
            <person name="Tanaka N."/>
            <person name="Shiwa Y."/>
            <person name="Fujita N."/>
        </authorList>
    </citation>
    <scope>NUCLEOTIDE SEQUENCE [LARGE SCALE GENOMIC DNA]</scope>
    <source>
        <strain evidence="8">Gos25-1</strain>
    </source>
</reference>
<evidence type="ECO:0000259" key="6">
    <source>
        <dbReference type="PROSITE" id="PS51387"/>
    </source>
</evidence>
<comment type="similarity">
    <text evidence="2">Belongs to the oxygen-dependent FAD-linked oxidoreductase family.</text>
</comment>
<organism evidence="7 8">
    <name type="scientific">Enterococcus florum</name>
    <dbReference type="NCBI Taxonomy" id="2480627"/>
    <lineage>
        <taxon>Bacteria</taxon>
        <taxon>Bacillati</taxon>
        <taxon>Bacillota</taxon>
        <taxon>Bacilli</taxon>
        <taxon>Lactobacillales</taxon>
        <taxon>Enterococcaceae</taxon>
        <taxon>Enterococcus</taxon>
    </lineage>
</organism>
<dbReference type="Gene3D" id="3.40.462.20">
    <property type="match status" value="1"/>
</dbReference>
<dbReference type="SUPFAM" id="SSF56176">
    <property type="entry name" value="FAD-binding/transporter-associated domain-like"/>
    <property type="match status" value="1"/>
</dbReference>
<keyword evidence="8" id="KW-1185">Reference proteome</keyword>
<dbReference type="InterPro" id="IPR006094">
    <property type="entry name" value="Oxid_FAD_bind_N"/>
</dbReference>
<keyword evidence="5" id="KW-0560">Oxidoreductase</keyword>
<dbReference type="InterPro" id="IPR016166">
    <property type="entry name" value="FAD-bd_PCMH"/>
</dbReference>
<evidence type="ECO:0000256" key="1">
    <source>
        <dbReference type="ARBA" id="ARBA00001974"/>
    </source>
</evidence>
<proteinExistence type="inferred from homology"/>
<dbReference type="Proteomes" id="UP000290567">
    <property type="component" value="Unassembled WGS sequence"/>
</dbReference>
<dbReference type="Gene3D" id="3.30.465.10">
    <property type="match status" value="1"/>
</dbReference>
<dbReference type="OrthoDB" id="545125at2"/>
<keyword evidence="3" id="KW-0285">Flavoprotein</keyword>
<evidence type="ECO:0000256" key="4">
    <source>
        <dbReference type="ARBA" id="ARBA00022827"/>
    </source>
</evidence>
<evidence type="ECO:0000256" key="3">
    <source>
        <dbReference type="ARBA" id="ARBA00022630"/>
    </source>
</evidence>